<dbReference type="SUPFAM" id="SSF51219">
    <property type="entry name" value="TRAP-like"/>
    <property type="match status" value="1"/>
</dbReference>
<name>A0AAN0M7M3_9RHOB</name>
<accession>A0AAN0M7M3</accession>
<dbReference type="InterPro" id="IPR036983">
    <property type="entry name" value="AIM24_sf"/>
</dbReference>
<protein>
    <submittedName>
        <fullName evidence="1">TIGR00266 family protein</fullName>
    </submittedName>
</protein>
<dbReference type="PANTHER" id="PTHR43657:SF1">
    <property type="entry name" value="ALTERED INHERITANCE OF MITOCHONDRIA PROTEIN 24, MITOCHONDRIAL"/>
    <property type="match status" value="1"/>
</dbReference>
<reference evidence="1" key="1">
    <citation type="submission" date="2024-08" db="EMBL/GenBank/DDBJ databases">
        <title>Phylogenomic analyses of a clade within the roseobacter group suggest taxonomic reassignments of species of the genera Aestuariivita, Citreicella, Loktanella, Nautella, Pelagibaca, Ruegeria, Thalassobius, Thiobacimonas and Tropicibacter, and the proposal o.</title>
        <authorList>
            <person name="Jeon C.O."/>
        </authorList>
    </citation>
    <scope>NUCLEOTIDE SEQUENCE</scope>
    <source>
        <strain evidence="1">SS1-5</strain>
    </source>
</reference>
<dbReference type="InterPro" id="IPR002838">
    <property type="entry name" value="AIM24"/>
</dbReference>
<dbReference type="RefSeq" id="WP_342075898.1">
    <property type="nucleotide sequence ID" value="NZ_CP151767.2"/>
</dbReference>
<keyword evidence="2" id="KW-1185">Reference proteome</keyword>
<dbReference type="AlphaFoldDB" id="A0AAN0M7M3"/>
<dbReference type="KEGG" id="yrh:AABB31_16275"/>
<dbReference type="EMBL" id="CP151767">
    <property type="protein sequence ID" value="WZU66576.1"/>
    <property type="molecule type" value="Genomic_DNA"/>
</dbReference>
<dbReference type="Gene3D" id="3.60.160.10">
    <property type="entry name" value="Mitochondrial biogenesis AIM24"/>
    <property type="match status" value="1"/>
</dbReference>
<gene>
    <name evidence="1" type="ORF">AABB31_16275</name>
</gene>
<dbReference type="Pfam" id="PF01987">
    <property type="entry name" value="AIM24"/>
    <property type="match status" value="1"/>
</dbReference>
<dbReference type="Proteomes" id="UP001470809">
    <property type="component" value="Chromosome"/>
</dbReference>
<dbReference type="InterPro" id="IPR016031">
    <property type="entry name" value="Trp_RNA-bd_attenuator-like_dom"/>
</dbReference>
<organism evidence="1 2">
    <name type="scientific">Yoonia rhodophyticola</name>
    <dbReference type="NCBI Taxonomy" id="3137370"/>
    <lineage>
        <taxon>Bacteria</taxon>
        <taxon>Pseudomonadati</taxon>
        <taxon>Pseudomonadota</taxon>
        <taxon>Alphaproteobacteria</taxon>
        <taxon>Rhodobacterales</taxon>
        <taxon>Paracoccaceae</taxon>
        <taxon>Yoonia</taxon>
    </lineage>
</organism>
<evidence type="ECO:0000313" key="2">
    <source>
        <dbReference type="Proteomes" id="UP001470809"/>
    </source>
</evidence>
<evidence type="ECO:0000313" key="1">
    <source>
        <dbReference type="EMBL" id="WZU66576.1"/>
    </source>
</evidence>
<sequence>MRCHEVDYEIFGDDMQIVEVELDPQETVIAEAGAMNYMEDGIGFETKMGDGSSPSGGVMNSLLNVGKRVLTGESIFMTHFSNNGQGKKRVAFAAPYPGKIVPINMAEMGEELLCQKDAFLCAAFGTSTDIAFQRRLGAGFFGGEGFILQRLRGDGMAFVHMGGTVIKRQLQPGETLRVDTGCIAAFTKDVDYNIERAGGLKSMVFGGEGLFLATLHGPGTVYLQSLPFSRLADRVLRAAGPGGSKGEGSVLGGLGDMFGDR</sequence>
<proteinExistence type="predicted"/>
<dbReference type="NCBIfam" id="TIGR00266">
    <property type="entry name" value="TIGR00266 family protein"/>
    <property type="match status" value="1"/>
</dbReference>
<dbReference type="PANTHER" id="PTHR43657">
    <property type="entry name" value="TRYPTOPHAN RNA-BINDING ATTENUATOR PROTEIN-LIKE PROTEIN"/>
    <property type="match status" value="1"/>
</dbReference>